<dbReference type="Pfam" id="PF01381">
    <property type="entry name" value="HTH_3"/>
    <property type="match status" value="1"/>
</dbReference>
<keyword evidence="1" id="KW-0805">Transcription regulation</keyword>
<dbReference type="InterPro" id="IPR036286">
    <property type="entry name" value="LexA/Signal_pep-like_sf"/>
</dbReference>
<dbReference type="InterPro" id="IPR015927">
    <property type="entry name" value="Peptidase_S24_S26A/B/C"/>
</dbReference>
<dbReference type="CDD" id="cd06529">
    <property type="entry name" value="S24_LexA-like"/>
    <property type="match status" value="1"/>
</dbReference>
<dbReference type="PANTHER" id="PTHR40661">
    <property type="match status" value="1"/>
</dbReference>
<sequence length="270" mass="30232">MFAFKHVPKVHNRHVLKVKASPIIIGPMVHTLSERDEFASRLKKALAEQGIPDRGQGVHLKNLTGVTPKAASKWLNAESMPGQSKLVLIAKGLNVRAEWLRFGTGPMRENSKNELVFHEAEFVDGDAPLREDEVEIPYFREVEMAAGDGRTQVIENHGAYMRFSLPRLARAGVDPKQAACATVTGDSMEPAIFDGSPIGIDKSCRHIIDGKIYALDHGGMLRVKRLYRLPLNRMRVVSDNHIEYPEEVYTLGDPDAPKIIGRVFWWEVFA</sequence>
<accession>A0A558HWM6</accession>
<dbReference type="CDD" id="cd00093">
    <property type="entry name" value="HTH_XRE"/>
    <property type="match status" value="1"/>
</dbReference>
<evidence type="ECO:0000256" key="1">
    <source>
        <dbReference type="ARBA" id="ARBA00023015"/>
    </source>
</evidence>
<keyword evidence="2" id="KW-0238">DNA-binding</keyword>
<name>A0A558HWM6_9GAMM</name>
<evidence type="ECO:0000313" key="6">
    <source>
        <dbReference type="Proteomes" id="UP000319941"/>
    </source>
</evidence>
<evidence type="ECO:0000313" key="5">
    <source>
        <dbReference type="EMBL" id="TVU73532.1"/>
    </source>
</evidence>
<dbReference type="Gene3D" id="1.10.260.40">
    <property type="entry name" value="lambda repressor-like DNA-binding domains"/>
    <property type="match status" value="1"/>
</dbReference>
<keyword evidence="6" id="KW-1185">Reference proteome</keyword>
<evidence type="ECO:0000259" key="4">
    <source>
        <dbReference type="PROSITE" id="PS50943"/>
    </source>
</evidence>
<comment type="caution">
    <text evidence="5">The sequence shown here is derived from an EMBL/GenBank/DDBJ whole genome shotgun (WGS) entry which is preliminary data.</text>
</comment>
<evidence type="ECO:0000256" key="3">
    <source>
        <dbReference type="ARBA" id="ARBA00023163"/>
    </source>
</evidence>
<dbReference type="RefSeq" id="WP_186436291.1">
    <property type="nucleotide sequence ID" value="NZ_CAWOWR010000001.1"/>
</dbReference>
<gene>
    <name evidence="5" type="ORF">FQP86_00115</name>
</gene>
<dbReference type="EMBL" id="VNFH01000001">
    <property type="protein sequence ID" value="TVU73532.1"/>
    <property type="molecule type" value="Genomic_DNA"/>
</dbReference>
<dbReference type="InterPro" id="IPR039418">
    <property type="entry name" value="LexA-like"/>
</dbReference>
<dbReference type="AlphaFoldDB" id="A0A558HWM6"/>
<proteinExistence type="predicted"/>
<dbReference type="PANTHER" id="PTHR40661:SF2">
    <property type="entry name" value="HTH-TYPE TRANSCRIPTIONAL REGULATOR PRTR"/>
    <property type="match status" value="1"/>
</dbReference>
<feature type="domain" description="HTH cro/C1-type" evidence="4">
    <location>
        <begin position="63"/>
        <end position="100"/>
    </location>
</feature>
<dbReference type="PROSITE" id="PS50943">
    <property type="entry name" value="HTH_CROC1"/>
    <property type="match status" value="1"/>
</dbReference>
<evidence type="ECO:0000256" key="2">
    <source>
        <dbReference type="ARBA" id="ARBA00023125"/>
    </source>
</evidence>
<reference evidence="5 6" key="1">
    <citation type="submission" date="2019-07" db="EMBL/GenBank/DDBJ databases">
        <title>Diversity of Bacteria from Kongsfjorden, Arctic.</title>
        <authorList>
            <person name="Yu Y."/>
        </authorList>
    </citation>
    <scope>NUCLEOTIDE SEQUENCE [LARGE SCALE GENOMIC DNA]</scope>
    <source>
        <strain evidence="5 6">SM1923</strain>
    </source>
</reference>
<keyword evidence="3" id="KW-0804">Transcription</keyword>
<dbReference type="SUPFAM" id="SSF51306">
    <property type="entry name" value="LexA/Signal peptidase"/>
    <property type="match status" value="1"/>
</dbReference>
<dbReference type="InterPro" id="IPR001387">
    <property type="entry name" value="Cro/C1-type_HTH"/>
</dbReference>
<dbReference type="Gene3D" id="2.10.109.10">
    <property type="entry name" value="Umud Fragment, subunit A"/>
    <property type="match status" value="1"/>
</dbReference>
<dbReference type="Pfam" id="PF00717">
    <property type="entry name" value="Peptidase_S24"/>
    <property type="match status" value="1"/>
</dbReference>
<dbReference type="Proteomes" id="UP000319941">
    <property type="component" value="Unassembled WGS sequence"/>
</dbReference>
<dbReference type="InterPro" id="IPR010982">
    <property type="entry name" value="Lambda_DNA-bd_dom_sf"/>
</dbReference>
<dbReference type="GO" id="GO:0003677">
    <property type="term" value="F:DNA binding"/>
    <property type="evidence" value="ECO:0007669"/>
    <property type="project" value="UniProtKB-KW"/>
</dbReference>
<protein>
    <submittedName>
        <fullName evidence="5">Helix-turn-helix transcriptional regulator</fullName>
    </submittedName>
</protein>
<organism evidence="5 6">
    <name type="scientific">Cobetia crustatorum</name>
    <dbReference type="NCBI Taxonomy" id="553385"/>
    <lineage>
        <taxon>Bacteria</taxon>
        <taxon>Pseudomonadati</taxon>
        <taxon>Pseudomonadota</taxon>
        <taxon>Gammaproteobacteria</taxon>
        <taxon>Oceanospirillales</taxon>
        <taxon>Halomonadaceae</taxon>
        <taxon>Cobetia</taxon>
    </lineage>
</organism>